<organism evidence="1 2">
    <name type="scientific">Nocardioides agri</name>
    <dbReference type="NCBI Taxonomy" id="2682843"/>
    <lineage>
        <taxon>Bacteria</taxon>
        <taxon>Bacillati</taxon>
        <taxon>Actinomycetota</taxon>
        <taxon>Actinomycetes</taxon>
        <taxon>Propionibacteriales</taxon>
        <taxon>Nocardioidaceae</taxon>
        <taxon>Nocardioides</taxon>
    </lineage>
</organism>
<gene>
    <name evidence="1" type="ORF">GON03_20470</name>
</gene>
<dbReference type="RefSeq" id="WP_157346482.1">
    <property type="nucleotide sequence ID" value="NZ_WSEK01000005.1"/>
</dbReference>
<name>A0A6L6XWG5_9ACTN</name>
<protein>
    <submittedName>
        <fullName evidence="1">DUF4192 family protein</fullName>
    </submittedName>
</protein>
<evidence type="ECO:0000313" key="2">
    <source>
        <dbReference type="Proteomes" id="UP000473525"/>
    </source>
</evidence>
<reference evidence="1 2" key="1">
    <citation type="submission" date="2019-12" db="EMBL/GenBank/DDBJ databases">
        <authorList>
            <person name="Huq M.A."/>
        </authorList>
    </citation>
    <scope>NUCLEOTIDE SEQUENCE [LARGE SCALE GENOMIC DNA]</scope>
    <source>
        <strain evidence="1 2">MAH-18</strain>
    </source>
</reference>
<evidence type="ECO:0000313" key="1">
    <source>
        <dbReference type="EMBL" id="MVQ51560.1"/>
    </source>
</evidence>
<accession>A0A6L6XWG5</accession>
<sequence>MTPEPATVLTIRAPEDILALVPVLLGFEPAESLVMLTLGCDPPFHARADLPAASADLPELVDSLLAPACQHGVRRVILVAYSERGRPADRALHAVARALRRSGVEVLAGLRTDGRRWHPVPKQAGVPAHGVAYDVSGHPFAAQAVYDGRVVHGSREALAATLRADPDAVARVVGELAGLPGRPAPALEEGCWARDLVALHTRDGTSPSDADLARLLRGVLDVSVRDAAWSVLRREVAAAHVAFWSDVVRRTPDPLVPAPAALLAFAAWQAGHGALAWCAVDRCDEVDPGYSLAGLVARILEGAVPPTAWDCTGDWSVGASMQPPEAG</sequence>
<dbReference type="AlphaFoldDB" id="A0A6L6XWG5"/>
<proteinExistence type="predicted"/>
<keyword evidence="2" id="KW-1185">Reference proteome</keyword>
<comment type="caution">
    <text evidence="1">The sequence shown here is derived from an EMBL/GenBank/DDBJ whole genome shotgun (WGS) entry which is preliminary data.</text>
</comment>
<dbReference type="EMBL" id="WSEK01000005">
    <property type="protein sequence ID" value="MVQ51560.1"/>
    <property type="molecule type" value="Genomic_DNA"/>
</dbReference>
<dbReference type="Proteomes" id="UP000473525">
    <property type="component" value="Unassembled WGS sequence"/>
</dbReference>
<dbReference type="InterPro" id="IPR025447">
    <property type="entry name" value="DUF4192"/>
</dbReference>
<dbReference type="Pfam" id="PF13830">
    <property type="entry name" value="DUF4192"/>
    <property type="match status" value="1"/>
</dbReference>